<evidence type="ECO:0000256" key="4">
    <source>
        <dbReference type="PIRNR" id="PIRNR037489"/>
    </source>
</evidence>
<feature type="binding site" evidence="5">
    <location>
        <position position="330"/>
    </location>
    <ligand>
        <name>a divalent metal cation</name>
        <dbReference type="ChEBI" id="CHEBI:60240"/>
        <label>1</label>
    </ligand>
</feature>
<dbReference type="Proteomes" id="UP000199427">
    <property type="component" value="Unassembled WGS sequence"/>
</dbReference>
<proteinExistence type="inferred from homology"/>
<feature type="binding site" evidence="5">
    <location>
        <position position="65"/>
    </location>
    <ligand>
        <name>a divalent metal cation</name>
        <dbReference type="ChEBI" id="CHEBI:60240"/>
        <label>1</label>
    </ligand>
</feature>
<dbReference type="SUPFAM" id="SSF102705">
    <property type="entry name" value="NIF3 (NGG1p interacting factor 3)-like"/>
    <property type="match status" value="1"/>
</dbReference>
<dbReference type="InterPro" id="IPR017221">
    <property type="entry name" value="DUF34/NIF3_bac"/>
</dbReference>
<dbReference type="NCBIfam" id="TIGR00486">
    <property type="entry name" value="YbgI_SA1388"/>
    <property type="match status" value="1"/>
</dbReference>
<feature type="binding site" evidence="5">
    <location>
        <position position="66"/>
    </location>
    <ligand>
        <name>a divalent metal cation</name>
        <dbReference type="ChEBI" id="CHEBI:60240"/>
        <label>1</label>
    </ligand>
</feature>
<dbReference type="GO" id="GO:0005737">
    <property type="term" value="C:cytoplasm"/>
    <property type="evidence" value="ECO:0007669"/>
    <property type="project" value="TreeGrafter"/>
</dbReference>
<dbReference type="OrthoDB" id="9792792at2"/>
<evidence type="ECO:0000256" key="3">
    <source>
        <dbReference type="ARBA" id="ARBA00022723"/>
    </source>
</evidence>
<dbReference type="Pfam" id="PF01784">
    <property type="entry name" value="DUF34_NIF3"/>
    <property type="match status" value="1"/>
</dbReference>
<dbReference type="AlphaFoldDB" id="A0A1H9BL02"/>
<keyword evidence="3 4" id="KW-0479">Metal-binding</keyword>
<dbReference type="InterPro" id="IPR002678">
    <property type="entry name" value="DUF34/NIF3"/>
</dbReference>
<dbReference type="GO" id="GO:0046872">
    <property type="term" value="F:metal ion binding"/>
    <property type="evidence" value="ECO:0007669"/>
    <property type="project" value="UniProtKB-UniRule"/>
</dbReference>
<reference evidence="6 7" key="1">
    <citation type="submission" date="2016-10" db="EMBL/GenBank/DDBJ databases">
        <authorList>
            <person name="de Groot N.N."/>
        </authorList>
    </citation>
    <scope>NUCLEOTIDE SEQUENCE [LARGE SCALE GENOMIC DNA]</scope>
    <source>
        <strain evidence="6 7">DSM 21633</strain>
    </source>
</reference>
<dbReference type="FunFam" id="3.40.1390.30:FF:000001">
    <property type="entry name" value="GTP cyclohydrolase 1 type 2"/>
    <property type="match status" value="1"/>
</dbReference>
<dbReference type="Gene3D" id="3.40.1390.30">
    <property type="entry name" value="NIF3 (NGG1p interacting factor 3)-like"/>
    <property type="match status" value="1"/>
</dbReference>
<organism evidence="6 7">
    <name type="scientific">Piscibacillus halophilus</name>
    <dbReference type="NCBI Taxonomy" id="571933"/>
    <lineage>
        <taxon>Bacteria</taxon>
        <taxon>Bacillati</taxon>
        <taxon>Bacillota</taxon>
        <taxon>Bacilli</taxon>
        <taxon>Bacillales</taxon>
        <taxon>Bacillaceae</taxon>
        <taxon>Piscibacillus</taxon>
    </lineage>
</organism>
<protein>
    <recommendedName>
        <fullName evidence="2 4">GTP cyclohydrolase 1 type 2 homolog</fullName>
    </recommendedName>
</protein>
<feature type="binding site" evidence="5">
    <location>
        <position position="104"/>
    </location>
    <ligand>
        <name>a divalent metal cation</name>
        <dbReference type="ChEBI" id="CHEBI:60240"/>
        <label>1</label>
    </ligand>
</feature>
<dbReference type="Gene3D" id="3.30.70.120">
    <property type="match status" value="1"/>
</dbReference>
<dbReference type="FunFam" id="3.30.70.120:FF:000006">
    <property type="entry name" value="GTP cyclohydrolase 1 type 2 homolog"/>
    <property type="match status" value="1"/>
</dbReference>
<evidence type="ECO:0000256" key="2">
    <source>
        <dbReference type="ARBA" id="ARBA00022112"/>
    </source>
</evidence>
<evidence type="ECO:0000256" key="5">
    <source>
        <dbReference type="PIRSR" id="PIRSR602678-1"/>
    </source>
</evidence>
<dbReference type="STRING" id="571933.SAMN05216362_1047"/>
<keyword evidence="7" id="KW-1185">Reference proteome</keyword>
<accession>A0A1H9BL02</accession>
<dbReference type="PIRSF" id="PIRSF037489">
    <property type="entry name" value="UCP037489_NIF3_YqfO"/>
    <property type="match status" value="1"/>
</dbReference>
<dbReference type="PANTHER" id="PTHR13799:SF14">
    <property type="entry name" value="GTP CYCLOHYDROLASE 1 TYPE 2 HOMOLOG"/>
    <property type="match status" value="1"/>
</dbReference>
<feature type="binding site" evidence="5">
    <location>
        <position position="333"/>
    </location>
    <ligand>
        <name>a divalent metal cation</name>
        <dbReference type="ChEBI" id="CHEBI:60240"/>
        <label>1</label>
    </ligand>
</feature>
<dbReference type="RefSeq" id="WP_091772599.1">
    <property type="nucleotide sequence ID" value="NZ_FOES01000004.1"/>
</dbReference>
<dbReference type="PANTHER" id="PTHR13799">
    <property type="entry name" value="NGG1 INTERACTING FACTOR 3"/>
    <property type="match status" value="1"/>
</dbReference>
<dbReference type="EMBL" id="FOES01000004">
    <property type="protein sequence ID" value="SEP89253.1"/>
    <property type="molecule type" value="Genomic_DNA"/>
</dbReference>
<evidence type="ECO:0000313" key="6">
    <source>
        <dbReference type="EMBL" id="SEP89253.1"/>
    </source>
</evidence>
<gene>
    <name evidence="6" type="ORF">SAMN05216362_1047</name>
</gene>
<sequence length="368" mass="40851">MTTVKDVINILEEFAPKSYAFEGDKIGLHVGSYNAKVSRVMVALDVLESVVDEAIENHVELIIAHHPLIFKPLKSIDLNSEKGRIIQKLIQHNISVYAAHTNLDIASSGVNDMLMNQLGIENTDILVETGEERLYKLVVFVPESHENQFRDALSEAGAGHIGNYSHCTFNTPGTGTFKPLDGTNPYIGSQGEIEKVLEVRMETVVPESILNNVIQVAKEAHPYEEMAYDVYPVKLSGTKRGLGRIGALSQTQSLKQFAEHVKQSFDVPFVRVVGDESKQIKRVAVIGGDGNKYINQAKMKGADVLITGDIYYHTAHDALGMGLKMIDPGHHIEKVMKTELSKILRERSQDLDVEFIESKVMTEPFKVI</sequence>
<evidence type="ECO:0000313" key="7">
    <source>
        <dbReference type="Proteomes" id="UP000199427"/>
    </source>
</evidence>
<comment type="similarity">
    <text evidence="1 4">Belongs to the GTP cyclohydrolase I type 2/NIF3 family.</text>
</comment>
<evidence type="ECO:0000256" key="1">
    <source>
        <dbReference type="ARBA" id="ARBA00006964"/>
    </source>
</evidence>
<dbReference type="InterPro" id="IPR036069">
    <property type="entry name" value="DUF34/NIF3_sf"/>
</dbReference>
<name>A0A1H9BL02_9BACI</name>
<dbReference type="InterPro" id="IPR015867">
    <property type="entry name" value="N-reg_PII/ATP_PRibTrfase_C"/>
</dbReference>